<sequence>MSVTMPHPDYLAQLERHAPEFTFTDNNDVVVTRLGLSITLFFKQGYTLEKRQKILACFRRFREEFGSHLRFHAHEFKGMKKYSPENIAKVEAAILNKGIYDYGGWYVSDAKNMSEAPNFLMRYLDSREAGGDKKNSYLSLVLPWFYLKDAQGMTRFTDWLTYLCQQLEPDSGDCGHCLNLPRDYHDYFSIEYELARRYPALQVNSAVHTTCIHYNDSTRGVNWITVLHNRYITRLGGEDWVRKELAKTPDISVTPYPGGLLIRAGHYPDLTPLTDGLSPQYLTVNQLLRPIRVQPQEGHSLHSYGVNQFDEQSTRAWYARYDQGPLSITPLKSSTPALVSGYWTTPSQTRTQRFIAQGELAPSLSPTEDTLWHLDHEAESPGDVPEAQP</sequence>
<name>A0AAN0KBY0_9GAMM</name>
<gene>
    <name evidence="1" type="ORF">PEC302110_31440</name>
</gene>
<evidence type="ECO:0000313" key="1">
    <source>
        <dbReference type="EMBL" id="BES86047.1"/>
    </source>
</evidence>
<dbReference type="Proteomes" id="UP001377830">
    <property type="component" value="Chromosome"/>
</dbReference>
<dbReference type="AlphaFoldDB" id="A0AAN0KBY0"/>
<protein>
    <submittedName>
        <fullName evidence="1">DUF3396 domain-containing protein</fullName>
    </submittedName>
</protein>
<organism evidence="1 2">
    <name type="scientific">Pectobacterium araliae</name>
    <dbReference type="NCBI Taxonomy" id="3073862"/>
    <lineage>
        <taxon>Bacteria</taxon>
        <taxon>Pseudomonadati</taxon>
        <taxon>Pseudomonadota</taxon>
        <taxon>Gammaproteobacteria</taxon>
        <taxon>Enterobacterales</taxon>
        <taxon>Pectobacteriaceae</taxon>
        <taxon>Pectobacterium</taxon>
    </lineage>
</organism>
<evidence type="ECO:0000313" key="2">
    <source>
        <dbReference type="Proteomes" id="UP001377830"/>
    </source>
</evidence>
<reference evidence="2" key="1">
    <citation type="journal article" date="2024" name="Int. J. Syst. Evol. Microbiol.">
        <title>Pectobacterium araliae sp. nov., a pathogen causing bacterial soft rot of Japanese angelica tree in Japan.</title>
        <authorList>
            <person name="Sawada H."/>
            <person name="Someya N."/>
            <person name="Morohoshi T."/>
            <person name="Ono M."/>
            <person name="Satou M."/>
        </authorList>
    </citation>
    <scope>NUCLEOTIDE SEQUENCE [LARGE SCALE GENOMIC DNA]</scope>
    <source>
        <strain evidence="2">MAFF 302110</strain>
    </source>
</reference>
<accession>A0AAN0KBY0</accession>
<proteinExistence type="predicted"/>
<dbReference type="Pfam" id="PF11876">
    <property type="entry name" value="TsiV"/>
    <property type="match status" value="1"/>
</dbReference>
<dbReference type="KEGG" id="parl:PEC302110_31440"/>
<dbReference type="EMBL" id="AP028908">
    <property type="protein sequence ID" value="BES86047.1"/>
    <property type="molecule type" value="Genomic_DNA"/>
</dbReference>
<keyword evidence="2" id="KW-1185">Reference proteome</keyword>
<dbReference type="InterPro" id="IPR021815">
    <property type="entry name" value="TsiV"/>
</dbReference>